<sequence>MNHIYRLVWNRTLCALKVAPETAGSQGSGGTGTATIAPTASRRRTGWSVGLPALSALSAGLLPAIAMAATPIAGTLPTGPVWISGSGTVNSIGTTTTVNQYSSSGTINWSSFDVAAYSTVNFTTGSNAVTLNNISGTTASQIYGSVSAAGQTILANANGLVFGGTTSTGGLLATSLGVSAPATTGGSYSLDAAATRGTVAFAGGATFNGNSAALVGAGVSNNGLLMANGGRISLVAADHATMTFDDSGLMNVAISGALSTTQGSTAVVNTGTLLATGGTIVMAAAAQPGLYGTLVNNSGVINANGGNVRLSGTGGAVVNNGSIDVSQGGQSQAGQVQITSDAAVSLGGNIDASGTTTGGSIAISGGSVQLGGTLTAGTGQINLQSLGDVLQTWGSLTAGTLTGSAIGSMKLDQSSNNIAALGPISTGGDFALTTTRSLGQSGMLMVGGDTTINAGTNAITLTNASNAFAGAVNLTGGATQITSSSGLNLGTVNAGTLTATSTGALVFGTTAVNGSLSATSNRGFIMQNGALTIAGNSTFNAGTGAISLTNVGNWFGGTVNLTGGATTISSASALTFGNVNTDTLLATSLGPMNLGTGTVRGNLSASTIDKAITQSGALSVAGSTTISAGTGAITLTDAGNSFQGPIAISGGSVQIGGTLAAGTGQISLQSLGDVRQTGGSLTAGTLTGSAIGNMTLNQSSNSIAALGPISTGGDFALTTTRSLGQSGALSVGGDTTINAGTNAISLTNASNSFAGAVSLTGGTTIISSASALTFGNVNTDTLLATSLGPMNLGTGTVRGNLSASTIDKAITQSGALSVAGSTTISAGTGAITLTDAGNSFQGPIAATGSSVALRAAGDLRVSALNNSTNGAVSLTAGGALTLPVSAINTGTSNLQLAANGGTLLANAALSGSNVTISARDGIALYGPVTASGQLALSTSAGQWIFALGDVRAATTQLSSGTLRIGNATTTGSIGGNVVNNGTLMFNRTDSIGYADVISGTGNLVQQGTGTLTLTGVNTYTGATQVAGGTLALSGAGSIANSSGVQVDAAGILDISGITAAQASFGSLSGAGQIKLGTRTLATGGDNSSGTLSGAISGTGGLLKTGSGTLTLGGDNSFSGGTALKQGRIDLGSNGALGTGTLSMDDGTTLGIATDGLRIANAIRLTGSNDPVIDTGAFNATLAGAISGSGFLTKNGSGALTLAGANDYTGATNVAAGTLRAGAANTFSAASVHTVASGATLDLAGFSQRVAGLNNGGVVSLMGTTPGATLTVTGPYTGNNGSLRMGTALGDSTGVSDRLILSGPAAIASGQTTLQITNLNGLGALTAGNGIEVISAVNGASTTAQTSKNAFVLAGGHVDAGAYQYRLYAADAKGSGENWYLRSNGETGETGETGEPTETTPTTEPADPPVTTYRAEAALYAALPSQLRQSNLAMIGNLHQRVGDDDPRSATSGTLSGTPSGTPAGRDRRAWARVLTTDVDVSQDGTVSPKSKGRLTGFQAGTDLLATQDWRAGLYVGQLDGNVSVNGFVGGIANTGAGRNDLHNQYLGFYGTYAGNSGFYADAVLQLGRHRYTVTPASSSGVETKGDSLLASLELGRAFPLGGSAWSIEPQLQVVHQRIHLDNAQIPGATVQNDVNSSWLARVGARVKGEMEAGSAALRPYGRVNLYMASNGSDVARFTNPAATTDIVAATGGTSIEVAAGLTAALNRRFSLYGEVGRIWAAGGNAKVRNSILGSAGLQVKW</sequence>
<dbReference type="InterPro" id="IPR012332">
    <property type="entry name" value="Autotransporter_pectin_lyase_C"/>
</dbReference>
<dbReference type="NCBIfam" id="TIGR02601">
    <property type="entry name" value="autotrns_rpt"/>
    <property type="match status" value="3"/>
</dbReference>
<dbReference type="CDD" id="cd01344">
    <property type="entry name" value="PL2_Passenger_AT"/>
    <property type="match status" value="1"/>
</dbReference>
<dbReference type="SUPFAM" id="SSF103515">
    <property type="entry name" value="Autotransporter"/>
    <property type="match status" value="1"/>
</dbReference>
<feature type="domain" description="Autotransporter" evidence="4">
    <location>
        <begin position="1462"/>
        <end position="1741"/>
    </location>
</feature>
<dbReference type="KEGG" id="rme:Rmet_0614"/>
<keyword evidence="1" id="KW-0732">Signal</keyword>
<reference evidence="6" key="1">
    <citation type="journal article" date="2010" name="PLoS ONE">
        <title>The complete genome sequence of Cupriavidus metallidurans strain CH34, a master survivalist in harsh and anthropogenic environments.</title>
        <authorList>
            <person name="Janssen P.J."/>
            <person name="Van Houdt R."/>
            <person name="Moors H."/>
            <person name="Monsieurs P."/>
            <person name="Morin N."/>
            <person name="Michaux A."/>
            <person name="Benotmane M.A."/>
            <person name="Leys N."/>
            <person name="Vallaeys T."/>
            <person name="Lapidus A."/>
            <person name="Monchy S."/>
            <person name="Medigue C."/>
            <person name="Taghavi S."/>
            <person name="McCorkle S."/>
            <person name="Dunn J."/>
            <person name="van der Lelie D."/>
            <person name="Mergeay M."/>
        </authorList>
    </citation>
    <scope>NUCLEOTIDE SEQUENCE [LARGE SCALE GENOMIC DNA]</scope>
    <source>
        <strain evidence="6">ATCC 43123 / DSM 2839 / NBRC 102507 / CH34</strain>
    </source>
</reference>
<dbReference type="SMART" id="SM00912">
    <property type="entry name" value="Haemagg_act"/>
    <property type="match status" value="1"/>
</dbReference>
<dbReference type="InterPro" id="IPR050909">
    <property type="entry name" value="Bact_Autotransporter_VF"/>
</dbReference>
<name>Q1LQS6_CUPMC</name>
<keyword evidence="6" id="KW-1185">Reference proteome</keyword>
<gene>
    <name evidence="5" type="ordered locus">Rmet_0614</name>
</gene>
<dbReference type="GO" id="GO:0019867">
    <property type="term" value="C:outer membrane"/>
    <property type="evidence" value="ECO:0007669"/>
    <property type="project" value="InterPro"/>
</dbReference>
<dbReference type="eggNOG" id="COG2982">
    <property type="taxonomic scope" value="Bacteria"/>
</dbReference>
<dbReference type="RefSeq" id="WP_011515473.1">
    <property type="nucleotide sequence ID" value="NC_007973.1"/>
</dbReference>
<dbReference type="Pfam" id="PF03797">
    <property type="entry name" value="Autotransporter"/>
    <property type="match status" value="1"/>
</dbReference>
<feature type="region of interest" description="Disordered" evidence="3">
    <location>
        <begin position="1439"/>
        <end position="1467"/>
    </location>
</feature>
<dbReference type="PANTHER" id="PTHR12338:SF5">
    <property type="entry name" value="ANTIGEN 43-RELATED"/>
    <property type="match status" value="1"/>
</dbReference>
<dbReference type="Gene3D" id="2.160.20.10">
    <property type="entry name" value="Single-stranded right-handed beta-helix, Pectin lyase-like"/>
    <property type="match status" value="1"/>
</dbReference>
<dbReference type="InterPro" id="IPR036709">
    <property type="entry name" value="Autotransporte_beta_dom_sf"/>
</dbReference>
<evidence type="ECO:0000259" key="4">
    <source>
        <dbReference type="PROSITE" id="PS51208"/>
    </source>
</evidence>
<dbReference type="SMART" id="SM00869">
    <property type="entry name" value="Autotransporter"/>
    <property type="match status" value="1"/>
</dbReference>
<dbReference type="eggNOG" id="COG1652">
    <property type="taxonomic scope" value="Bacteria"/>
</dbReference>
<dbReference type="PROSITE" id="PS51208">
    <property type="entry name" value="AUTOTRANSPORTER"/>
    <property type="match status" value="1"/>
</dbReference>
<keyword evidence="2" id="KW-0843">Virulence</keyword>
<dbReference type="InterPro" id="IPR043709">
    <property type="entry name" value="DUF5649"/>
</dbReference>
<dbReference type="Proteomes" id="UP000002429">
    <property type="component" value="Chromosome"/>
</dbReference>
<dbReference type="InterPro" id="IPR012334">
    <property type="entry name" value="Pectin_lyas_fold"/>
</dbReference>
<dbReference type="InterPro" id="IPR006315">
    <property type="entry name" value="OM_autotransptr_brl_dom"/>
</dbReference>
<proteinExistence type="predicted"/>
<organism evidence="5 6">
    <name type="scientific">Cupriavidus metallidurans (strain ATCC 43123 / DSM 2839 / NBRC 102507 / CH34)</name>
    <name type="common">Ralstonia metallidurans</name>
    <dbReference type="NCBI Taxonomy" id="266264"/>
    <lineage>
        <taxon>Bacteria</taxon>
        <taxon>Pseudomonadati</taxon>
        <taxon>Pseudomonadota</taxon>
        <taxon>Betaproteobacteria</taxon>
        <taxon>Burkholderiales</taxon>
        <taxon>Burkholderiaceae</taxon>
        <taxon>Cupriavidus</taxon>
    </lineage>
</organism>
<evidence type="ECO:0000256" key="1">
    <source>
        <dbReference type="ARBA" id="ARBA00022729"/>
    </source>
</evidence>
<dbReference type="eggNOG" id="COG3468">
    <property type="taxonomic scope" value="Bacteria"/>
</dbReference>
<dbReference type="InterPro" id="IPR011050">
    <property type="entry name" value="Pectin_lyase_fold/virulence"/>
</dbReference>
<feature type="region of interest" description="Disordered" evidence="3">
    <location>
        <begin position="1378"/>
        <end position="1407"/>
    </location>
</feature>
<dbReference type="InterPro" id="IPR005546">
    <property type="entry name" value="Autotransporte_beta"/>
</dbReference>
<dbReference type="Pfam" id="PF18883">
    <property type="entry name" value="AC_1"/>
    <property type="match status" value="1"/>
</dbReference>
<dbReference type="HOGENOM" id="CLU_239670_0_0_4"/>
<dbReference type="EMBL" id="CP000352">
    <property type="protein sequence ID" value="ABF07500.1"/>
    <property type="molecule type" value="Genomic_DNA"/>
</dbReference>
<evidence type="ECO:0000313" key="6">
    <source>
        <dbReference type="Proteomes" id="UP000002429"/>
    </source>
</evidence>
<dbReference type="Gene3D" id="2.160.20.20">
    <property type="match status" value="2"/>
</dbReference>
<protein>
    <recommendedName>
        <fullName evidence="4">Autotransporter domain-containing protein</fullName>
    </recommendedName>
</protein>
<dbReference type="Gene3D" id="2.40.128.130">
    <property type="entry name" value="Autotransporter beta-domain"/>
    <property type="match status" value="1"/>
</dbReference>
<evidence type="ECO:0000256" key="3">
    <source>
        <dbReference type="SAM" id="MobiDB-lite"/>
    </source>
</evidence>
<accession>Q1LQS6</accession>
<evidence type="ECO:0000256" key="2">
    <source>
        <dbReference type="ARBA" id="ARBA00023026"/>
    </source>
</evidence>
<dbReference type="eggNOG" id="COG4625">
    <property type="taxonomic scope" value="Bacteria"/>
</dbReference>
<dbReference type="InterPro" id="IPR043990">
    <property type="entry name" value="AC_1"/>
</dbReference>
<dbReference type="SUPFAM" id="SSF51126">
    <property type="entry name" value="Pectin lyase-like"/>
    <property type="match status" value="3"/>
</dbReference>
<dbReference type="InterPro" id="IPR024973">
    <property type="entry name" value="ESPR"/>
</dbReference>
<feature type="compositionally biased region" description="Low complexity" evidence="3">
    <location>
        <begin position="1448"/>
        <end position="1463"/>
    </location>
</feature>
<dbReference type="NCBIfam" id="TIGR01414">
    <property type="entry name" value="autotrans_barl"/>
    <property type="match status" value="1"/>
</dbReference>
<dbReference type="PANTHER" id="PTHR12338">
    <property type="entry name" value="AUTOTRANSPORTER"/>
    <property type="match status" value="1"/>
</dbReference>
<dbReference type="Pfam" id="PF12951">
    <property type="entry name" value="PATR"/>
    <property type="match status" value="3"/>
</dbReference>
<evidence type="ECO:0000313" key="5">
    <source>
        <dbReference type="EMBL" id="ABF07500.1"/>
    </source>
</evidence>
<dbReference type="InterPro" id="IPR008638">
    <property type="entry name" value="FhaB/CdiA-like_TPS"/>
</dbReference>
<dbReference type="Pfam" id="PF13018">
    <property type="entry name" value="ESPR"/>
    <property type="match status" value="1"/>
</dbReference>
<dbReference type="Pfam" id="PF18886">
    <property type="entry name" value="DUF5649"/>
    <property type="match status" value="5"/>
</dbReference>
<dbReference type="InterPro" id="IPR013425">
    <property type="entry name" value="Autotrns_rpt"/>
</dbReference>
<feature type="compositionally biased region" description="Low complexity" evidence="3">
    <location>
        <begin position="1392"/>
        <end position="1404"/>
    </location>
</feature>